<feature type="transmembrane region" description="Helical" evidence="2">
    <location>
        <begin position="422"/>
        <end position="444"/>
    </location>
</feature>
<keyword evidence="2" id="KW-0472">Membrane</keyword>
<sequence length="582" mass="64852">MADKTSEQSADRKLEAELRGDTPPIDVSKDKKIEKKKKHAKAEDELRGTNNQPAGSSSSSGPTRKPVASSCSSARQAANTRIELYVAALKGDWKAAEKVENDINRVITEKGETTLHIAALARKEQFVRKLVSKLNKEDLEKNNKIGNNALCYAAASGNVEIAKLMVKAGNEKLVNPDSDLAIDMLKSNPGLAKVRNKYDETGLTVLARTPLTFVGNDESQSAGLLKSFLNLSCLKLPHLGKSRQYSQALDLVKMLCDYCLNNSDEENQSSTAEVANLLFDAAEAGNVDILIKLMHFNPDLLWVKDTERGTIFHVAVENRHEDIFNLLFELGAIKDFIAKHIPSNDNNLLHFAAKLLPQKKLNTVSGAALQMHRELLWYKEVEKIVPTPYRDLPNSNGETPRALFEKEHKELKAKGEKWMKDIAASSMLVSTIVATVMFTAAISVPGGFNNNNGVPILLDKKPKLFVIFTISDTIGLFSSTASTLIFLSIHTSRYADNDFLKFVPFMLMFGVTTLFIALTAMMITFSAIFLLYYHHHGLAFIYVIVCCVPLLYLLFIFPLLFELLHAVRGPRFLFKPRKHLFH</sequence>
<dbReference type="Pfam" id="PF12796">
    <property type="entry name" value="Ank_2"/>
    <property type="match status" value="1"/>
</dbReference>
<reference evidence="5" key="1">
    <citation type="submission" date="2025-08" db="UniProtKB">
        <authorList>
            <consortium name="RefSeq"/>
        </authorList>
    </citation>
    <scope>IDENTIFICATION</scope>
    <source>
        <tissue evidence="5">Seedling</tissue>
    </source>
</reference>
<accession>A0ABM4AGJ4</accession>
<evidence type="ECO:0000259" key="3">
    <source>
        <dbReference type="Pfam" id="PF13962"/>
    </source>
</evidence>
<dbReference type="InterPro" id="IPR036770">
    <property type="entry name" value="Ankyrin_rpt-contain_sf"/>
</dbReference>
<evidence type="ECO:0000256" key="1">
    <source>
        <dbReference type="SAM" id="MobiDB-lite"/>
    </source>
</evidence>
<dbReference type="SUPFAM" id="SSF48403">
    <property type="entry name" value="Ankyrin repeat"/>
    <property type="match status" value="1"/>
</dbReference>
<evidence type="ECO:0000256" key="2">
    <source>
        <dbReference type="SAM" id="Phobius"/>
    </source>
</evidence>
<dbReference type="Gene3D" id="1.25.40.20">
    <property type="entry name" value="Ankyrin repeat-containing domain"/>
    <property type="match status" value="2"/>
</dbReference>
<evidence type="ECO:0000313" key="5">
    <source>
        <dbReference type="RefSeq" id="XP_060675848.1"/>
    </source>
</evidence>
<protein>
    <submittedName>
        <fullName evidence="5">Ankyrin repeat-containing protein NPR4</fullName>
    </submittedName>
</protein>
<feature type="domain" description="PGG" evidence="3">
    <location>
        <begin position="416"/>
        <end position="528"/>
    </location>
</feature>
<feature type="compositionally biased region" description="Basic and acidic residues" evidence="1">
    <location>
        <begin position="1"/>
        <end position="20"/>
    </location>
</feature>
<evidence type="ECO:0000313" key="4">
    <source>
        <dbReference type="Proteomes" id="UP001652623"/>
    </source>
</evidence>
<organism evidence="4 5">
    <name type="scientific">Ziziphus jujuba</name>
    <name type="common">Chinese jujube</name>
    <name type="synonym">Ziziphus sativa</name>
    <dbReference type="NCBI Taxonomy" id="326968"/>
    <lineage>
        <taxon>Eukaryota</taxon>
        <taxon>Viridiplantae</taxon>
        <taxon>Streptophyta</taxon>
        <taxon>Embryophyta</taxon>
        <taxon>Tracheophyta</taxon>
        <taxon>Spermatophyta</taxon>
        <taxon>Magnoliopsida</taxon>
        <taxon>eudicotyledons</taxon>
        <taxon>Gunneridae</taxon>
        <taxon>Pentapetalae</taxon>
        <taxon>rosids</taxon>
        <taxon>fabids</taxon>
        <taxon>Rosales</taxon>
        <taxon>Rhamnaceae</taxon>
        <taxon>Paliureae</taxon>
        <taxon>Ziziphus</taxon>
    </lineage>
</organism>
<feature type="compositionally biased region" description="Polar residues" evidence="1">
    <location>
        <begin position="48"/>
        <end position="62"/>
    </location>
</feature>
<keyword evidence="2" id="KW-0812">Transmembrane</keyword>
<feature type="transmembrane region" description="Helical" evidence="2">
    <location>
        <begin position="539"/>
        <end position="561"/>
    </location>
</feature>
<feature type="transmembrane region" description="Helical" evidence="2">
    <location>
        <begin position="464"/>
        <end position="487"/>
    </location>
</feature>
<proteinExistence type="predicted"/>
<dbReference type="InterPro" id="IPR026961">
    <property type="entry name" value="PGG_dom"/>
</dbReference>
<dbReference type="GeneID" id="107414105"/>
<dbReference type="RefSeq" id="XP_060675848.1">
    <property type="nucleotide sequence ID" value="XM_060819865.1"/>
</dbReference>
<keyword evidence="2" id="KW-1133">Transmembrane helix</keyword>
<dbReference type="Pfam" id="PF13962">
    <property type="entry name" value="PGG"/>
    <property type="match status" value="1"/>
</dbReference>
<dbReference type="PANTHER" id="PTHR24177:SF292">
    <property type="entry name" value="ANKYRIN REPEAT FAMILY PROTEIN-RELATED"/>
    <property type="match status" value="1"/>
</dbReference>
<gene>
    <name evidence="5" type="primary">LOC107414105</name>
</gene>
<feature type="transmembrane region" description="Helical" evidence="2">
    <location>
        <begin position="507"/>
        <end position="533"/>
    </location>
</feature>
<dbReference type="InterPro" id="IPR002110">
    <property type="entry name" value="Ankyrin_rpt"/>
</dbReference>
<dbReference type="SMART" id="SM00248">
    <property type="entry name" value="ANK"/>
    <property type="match status" value="4"/>
</dbReference>
<dbReference type="Proteomes" id="UP001652623">
    <property type="component" value="Chromosome 8"/>
</dbReference>
<name>A0ABM4AGJ4_ZIZJJ</name>
<feature type="region of interest" description="Disordered" evidence="1">
    <location>
        <begin position="1"/>
        <end position="72"/>
    </location>
</feature>
<keyword evidence="4" id="KW-1185">Reference proteome</keyword>
<dbReference type="PANTHER" id="PTHR24177">
    <property type="entry name" value="CASKIN"/>
    <property type="match status" value="1"/>
</dbReference>